<dbReference type="SMART" id="SM00355">
    <property type="entry name" value="ZnF_C2H2"/>
    <property type="match status" value="2"/>
</dbReference>
<feature type="domain" description="C2H2-type" evidence="1">
    <location>
        <begin position="59"/>
        <end position="87"/>
    </location>
</feature>
<sequence>MKQMKQKLPKKTHDYSCEKCNFITANKKDFNRHILTSKHQNETNETVFETKKPQKTQHHNCEKCSKIFKSRTSLWRHNKNCYLQQNNDNDEFLVEYLMNENKELKNMIIEVCKQIQPCNINNSINNHSNNKTFNLQFFLNETCKNAMNIKDFVDSVHLDLADLENVGKSGYIEGISNIIIKNLNALEVEQRPIHCADQKREVIYIKDEDKWEKEEDSKPKMRKLIRQIAHKNICMFKQFREKYPDCDNSESRKNDLFNKIVYESMGGKGDDDNVKYNKIIHKISKQVGIDKFST</sequence>
<dbReference type="InterPro" id="IPR013087">
    <property type="entry name" value="Znf_C2H2_type"/>
</dbReference>
<accession>A0A6C0DIR3</accession>
<name>A0A6C0DIR3_9ZZZZ</name>
<proteinExistence type="predicted"/>
<dbReference type="EMBL" id="MN739620">
    <property type="protein sequence ID" value="QHT16311.1"/>
    <property type="molecule type" value="Genomic_DNA"/>
</dbReference>
<dbReference type="Gene3D" id="3.30.160.60">
    <property type="entry name" value="Classic Zinc Finger"/>
    <property type="match status" value="1"/>
</dbReference>
<evidence type="ECO:0000313" key="2">
    <source>
        <dbReference type="EMBL" id="QHT16311.1"/>
    </source>
</evidence>
<dbReference type="PROSITE" id="PS50157">
    <property type="entry name" value="ZINC_FINGER_C2H2_2"/>
    <property type="match status" value="1"/>
</dbReference>
<dbReference type="AlphaFoldDB" id="A0A6C0DIR3"/>
<evidence type="ECO:0000259" key="1">
    <source>
        <dbReference type="PROSITE" id="PS50157"/>
    </source>
</evidence>
<reference evidence="2" key="1">
    <citation type="journal article" date="2020" name="Nature">
        <title>Giant virus diversity and host interactions through global metagenomics.</title>
        <authorList>
            <person name="Schulz F."/>
            <person name="Roux S."/>
            <person name="Paez-Espino D."/>
            <person name="Jungbluth S."/>
            <person name="Walsh D.A."/>
            <person name="Denef V.J."/>
            <person name="McMahon K.D."/>
            <person name="Konstantinidis K.T."/>
            <person name="Eloe-Fadrosh E.A."/>
            <person name="Kyrpides N.C."/>
            <person name="Woyke T."/>
        </authorList>
    </citation>
    <scope>NUCLEOTIDE SEQUENCE</scope>
    <source>
        <strain evidence="2">GVMAG-M-3300023174-182</strain>
    </source>
</reference>
<protein>
    <recommendedName>
        <fullName evidence="1">C2H2-type domain-containing protein</fullName>
    </recommendedName>
</protein>
<organism evidence="2">
    <name type="scientific">viral metagenome</name>
    <dbReference type="NCBI Taxonomy" id="1070528"/>
    <lineage>
        <taxon>unclassified sequences</taxon>
        <taxon>metagenomes</taxon>
        <taxon>organismal metagenomes</taxon>
    </lineage>
</organism>